<dbReference type="PANTHER" id="PTHR43570:SF20">
    <property type="entry name" value="ALDEHYDE DEHYDROGENASE ALDX-RELATED"/>
    <property type="match status" value="1"/>
</dbReference>
<keyword evidence="3" id="KW-0520">NAD</keyword>
<evidence type="ECO:0000256" key="6">
    <source>
        <dbReference type="PROSITE-ProRule" id="PRU10007"/>
    </source>
</evidence>
<evidence type="ECO:0000259" key="8">
    <source>
        <dbReference type="Pfam" id="PF00171"/>
    </source>
</evidence>
<evidence type="ECO:0000256" key="1">
    <source>
        <dbReference type="ARBA" id="ARBA00009986"/>
    </source>
</evidence>
<dbReference type="InterPro" id="IPR015590">
    <property type="entry name" value="Aldehyde_DH_dom"/>
</dbReference>
<evidence type="ECO:0000313" key="9">
    <source>
        <dbReference type="EMBL" id="MBB5330946.1"/>
    </source>
</evidence>
<evidence type="ECO:0000256" key="2">
    <source>
        <dbReference type="ARBA" id="ARBA00023002"/>
    </source>
</evidence>
<feature type="active site" evidence="5">
    <location>
        <position position="184"/>
    </location>
</feature>
<dbReference type="Proteomes" id="UP000535182">
    <property type="component" value="Unassembled WGS sequence"/>
</dbReference>
<gene>
    <name evidence="9" type="ORF">HDF14_004583</name>
</gene>
<feature type="domain" description="Aldehyde dehydrogenase" evidence="8">
    <location>
        <begin position="22"/>
        <end position="371"/>
    </location>
</feature>
<organism evidence="9 10">
    <name type="scientific">Tunturiibacter gelidiferens</name>
    <dbReference type="NCBI Taxonomy" id="3069689"/>
    <lineage>
        <taxon>Bacteria</taxon>
        <taxon>Pseudomonadati</taxon>
        <taxon>Acidobacteriota</taxon>
        <taxon>Terriglobia</taxon>
        <taxon>Terriglobales</taxon>
        <taxon>Acidobacteriaceae</taxon>
        <taxon>Tunturiibacter</taxon>
    </lineage>
</organism>
<dbReference type="PANTHER" id="PTHR43570">
    <property type="entry name" value="ALDEHYDE DEHYDROGENASE"/>
    <property type="match status" value="1"/>
</dbReference>
<dbReference type="InterPro" id="IPR016162">
    <property type="entry name" value="Ald_DH_N"/>
</dbReference>
<feature type="active site" evidence="5 6">
    <location>
        <position position="150"/>
    </location>
</feature>
<dbReference type="Gene3D" id="3.40.605.10">
    <property type="entry name" value="Aldehyde Dehydrogenase, Chain A, domain 1"/>
    <property type="match status" value="1"/>
</dbReference>
<dbReference type="PROSITE" id="PS00070">
    <property type="entry name" value="ALDEHYDE_DEHYDR_CYS"/>
    <property type="match status" value="1"/>
</dbReference>
<sequence length="401" mass="43773">MLEMIPVLNAIRHAHRNLAAWMRPETRPVDLTFQPGRAWIRYEPLGVIGIIAPWNYPLLLSLSPLVDAIAAGNRVMIKPSELTPCFSKLLHKLISSHFDTTEITVVTGGLSTAREFARLPFDHLIFTGSTSIGREVMKAAAENLTPVTLELGGKSPAIVCADYSLEKAARSIAFGKFLNAGQTCIAPDYVLVPSNLCREFAEEVITRAQRAYPTIQENPDYSTIINERHRARLLDALAEAKAGGATLLTTTPESQQAAIAPTVVLGAPAGCSLLQDEIFGPVLPIVSYETLEEAFDFINERPKALALYCFSNEKITQNKVLERVSSGGVTINGTLLHIAQDGLPFGGVGPSGMGAYHGRDGFRRFSHVRSVYKVRMLNVFEQLGPPWGGLAKRVASLLKRR</sequence>
<reference evidence="9 10" key="1">
    <citation type="submission" date="2020-08" db="EMBL/GenBank/DDBJ databases">
        <title>Genomic Encyclopedia of Type Strains, Phase IV (KMG-V): Genome sequencing to study the core and pangenomes of soil and plant-associated prokaryotes.</title>
        <authorList>
            <person name="Whitman W."/>
        </authorList>
    </citation>
    <scope>NUCLEOTIDE SEQUENCE [LARGE SCALE GENOMIC DNA]</scope>
    <source>
        <strain evidence="9 10">X5P2</strain>
    </source>
</reference>
<dbReference type="InterPro" id="IPR016161">
    <property type="entry name" value="Ald_DH/histidinol_DH"/>
</dbReference>
<protein>
    <recommendedName>
        <fullName evidence="4">Aldehyde dehydrogenase</fullName>
    </recommendedName>
</protein>
<proteinExistence type="inferred from homology"/>
<comment type="similarity">
    <text evidence="1 4 7">Belongs to the aldehyde dehydrogenase family.</text>
</comment>
<accession>A0A9X0QI73</accession>
<dbReference type="EMBL" id="JACHEB010000012">
    <property type="protein sequence ID" value="MBB5330946.1"/>
    <property type="molecule type" value="Genomic_DNA"/>
</dbReference>
<dbReference type="InterPro" id="IPR016160">
    <property type="entry name" value="Ald_DH_CS_CYS"/>
</dbReference>
<evidence type="ECO:0000313" key="10">
    <source>
        <dbReference type="Proteomes" id="UP000535182"/>
    </source>
</evidence>
<dbReference type="GO" id="GO:0004029">
    <property type="term" value="F:aldehyde dehydrogenase (NAD+) activity"/>
    <property type="evidence" value="ECO:0007669"/>
    <property type="project" value="TreeGrafter"/>
</dbReference>
<dbReference type="GO" id="GO:0005737">
    <property type="term" value="C:cytoplasm"/>
    <property type="evidence" value="ECO:0007669"/>
    <property type="project" value="TreeGrafter"/>
</dbReference>
<evidence type="ECO:0000256" key="4">
    <source>
        <dbReference type="PIRNR" id="PIRNR036492"/>
    </source>
</evidence>
<dbReference type="AlphaFoldDB" id="A0A9X0QI73"/>
<dbReference type="InterPro" id="IPR029510">
    <property type="entry name" value="Ald_DH_CS_GLU"/>
</dbReference>
<keyword evidence="2 4" id="KW-0560">Oxidoreductase</keyword>
<dbReference type="GO" id="GO:0006081">
    <property type="term" value="P:aldehyde metabolic process"/>
    <property type="evidence" value="ECO:0007669"/>
    <property type="project" value="InterPro"/>
</dbReference>
<dbReference type="Gene3D" id="3.40.309.10">
    <property type="entry name" value="Aldehyde Dehydrogenase, Chain A, domain 2"/>
    <property type="match status" value="1"/>
</dbReference>
<comment type="caution">
    <text evidence="9">The sequence shown here is derived from an EMBL/GenBank/DDBJ whole genome shotgun (WGS) entry which is preliminary data.</text>
</comment>
<dbReference type="PROSITE" id="PS00687">
    <property type="entry name" value="ALDEHYDE_DEHYDR_GLU"/>
    <property type="match status" value="1"/>
</dbReference>
<keyword evidence="10" id="KW-1185">Reference proteome</keyword>
<dbReference type="Pfam" id="PF00171">
    <property type="entry name" value="Aldedh"/>
    <property type="match status" value="1"/>
</dbReference>
<dbReference type="SUPFAM" id="SSF53720">
    <property type="entry name" value="ALDH-like"/>
    <property type="match status" value="1"/>
</dbReference>
<dbReference type="InterPro" id="IPR012394">
    <property type="entry name" value="Aldehyde_DH_NAD(P)"/>
</dbReference>
<evidence type="ECO:0000256" key="5">
    <source>
        <dbReference type="PIRSR" id="PIRSR036492-1"/>
    </source>
</evidence>
<dbReference type="PIRSF" id="PIRSF036492">
    <property type="entry name" value="ALDH"/>
    <property type="match status" value="1"/>
</dbReference>
<dbReference type="InterPro" id="IPR016163">
    <property type="entry name" value="Ald_DH_C"/>
</dbReference>
<name>A0A9X0QI73_9BACT</name>
<evidence type="ECO:0000256" key="7">
    <source>
        <dbReference type="RuleBase" id="RU003345"/>
    </source>
</evidence>
<evidence type="ECO:0000256" key="3">
    <source>
        <dbReference type="ARBA" id="ARBA00023027"/>
    </source>
</evidence>
<dbReference type="FunFam" id="3.40.309.10:FF:000003">
    <property type="entry name" value="Aldehyde dehydrogenase"/>
    <property type="match status" value="1"/>
</dbReference>